<proteinExistence type="predicted"/>
<reference evidence="2 3" key="1">
    <citation type="journal article" date="2016" name="Nat. Commun.">
        <title>Thousands of microbial genomes shed light on interconnected biogeochemical processes in an aquifer system.</title>
        <authorList>
            <person name="Anantharaman K."/>
            <person name="Brown C.T."/>
            <person name="Hug L.A."/>
            <person name="Sharon I."/>
            <person name="Castelle C.J."/>
            <person name="Probst A.J."/>
            <person name="Thomas B.C."/>
            <person name="Singh A."/>
            <person name="Wilkins M.J."/>
            <person name="Karaoz U."/>
            <person name="Brodie E.L."/>
            <person name="Williams K.H."/>
            <person name="Hubbard S.S."/>
            <person name="Banfield J.F."/>
        </authorList>
    </citation>
    <scope>NUCLEOTIDE SEQUENCE [LARGE SCALE GENOMIC DNA]</scope>
</reference>
<feature type="transmembrane region" description="Helical" evidence="1">
    <location>
        <begin position="249"/>
        <end position="266"/>
    </location>
</feature>
<keyword evidence="1" id="KW-1133">Transmembrane helix</keyword>
<keyword evidence="1" id="KW-0472">Membrane</keyword>
<keyword evidence="1" id="KW-0812">Transmembrane</keyword>
<feature type="transmembrane region" description="Helical" evidence="1">
    <location>
        <begin position="223"/>
        <end position="242"/>
    </location>
</feature>
<feature type="transmembrane region" description="Helical" evidence="1">
    <location>
        <begin position="194"/>
        <end position="217"/>
    </location>
</feature>
<dbReference type="Proteomes" id="UP000178771">
    <property type="component" value="Unassembled WGS sequence"/>
</dbReference>
<feature type="transmembrane region" description="Helical" evidence="1">
    <location>
        <begin position="27"/>
        <end position="49"/>
    </location>
</feature>
<sequence length="267" mass="30531">MSRKLGFLIISIKIAFSASYLYATDFYKFGFILIGTFIAALAITSYLFIKLYEDSRVLHKLVSFLLFEISGLMVLYFFPNLGLSSKLAFIFILSLISYLYMLSINVYMVSERQDENIPLLEPSKVMVSISQVVTVFFMSLIVYKSIFFINSGLTDLIFKIFLFSGLFFLLIKTSKWFFFAGRAGEDAKKDSDAASAFGLLEVLLLSQLAWVLTLYPYEDIGRSALLAGFYYVSNNFILSYLNHRVTVRTYIESVVLLGVIFFLIFFL</sequence>
<organism evidence="2 3">
    <name type="scientific">candidate division WWE3 bacterium RIFCSPLOWO2_01_FULL_39_13</name>
    <dbReference type="NCBI Taxonomy" id="1802624"/>
    <lineage>
        <taxon>Bacteria</taxon>
        <taxon>Katanobacteria</taxon>
    </lineage>
</organism>
<comment type="caution">
    <text evidence="2">The sequence shown here is derived from an EMBL/GenBank/DDBJ whole genome shotgun (WGS) entry which is preliminary data.</text>
</comment>
<evidence type="ECO:0000256" key="1">
    <source>
        <dbReference type="SAM" id="Phobius"/>
    </source>
</evidence>
<evidence type="ECO:0000313" key="3">
    <source>
        <dbReference type="Proteomes" id="UP000178771"/>
    </source>
</evidence>
<dbReference type="AlphaFoldDB" id="A0A1F4V2N4"/>
<feature type="transmembrane region" description="Helical" evidence="1">
    <location>
        <begin position="87"/>
        <end position="108"/>
    </location>
</feature>
<gene>
    <name evidence="2" type="ORF">A2982_02675</name>
</gene>
<feature type="transmembrane region" description="Helical" evidence="1">
    <location>
        <begin position="61"/>
        <end position="81"/>
    </location>
</feature>
<feature type="transmembrane region" description="Helical" evidence="1">
    <location>
        <begin position="156"/>
        <end position="173"/>
    </location>
</feature>
<protein>
    <submittedName>
        <fullName evidence="2">Uncharacterized protein</fullName>
    </submittedName>
</protein>
<name>A0A1F4V2N4_UNCKA</name>
<dbReference type="EMBL" id="MEVH01000022">
    <property type="protein sequence ID" value="OGC51447.1"/>
    <property type="molecule type" value="Genomic_DNA"/>
</dbReference>
<feature type="transmembrane region" description="Helical" evidence="1">
    <location>
        <begin position="129"/>
        <end position="150"/>
    </location>
</feature>
<accession>A0A1F4V2N4</accession>
<dbReference type="STRING" id="1802624.A2982_02675"/>
<evidence type="ECO:0000313" key="2">
    <source>
        <dbReference type="EMBL" id="OGC51447.1"/>
    </source>
</evidence>